<evidence type="ECO:0000313" key="2">
    <source>
        <dbReference type="Proteomes" id="UP000292818"/>
    </source>
</evidence>
<organism evidence="1 2">
    <name type="scientific">Lactobacillus delbrueckii</name>
    <dbReference type="NCBI Taxonomy" id="1584"/>
    <lineage>
        <taxon>Bacteria</taxon>
        <taxon>Bacillati</taxon>
        <taxon>Bacillota</taxon>
        <taxon>Bacilli</taxon>
        <taxon>Lactobacillales</taxon>
        <taxon>Lactobacillaceae</taxon>
        <taxon>Lactobacillus</taxon>
    </lineage>
</organism>
<name>A0A4Q7DS18_9LACO</name>
<accession>A0A4Q7DS18</accession>
<proteinExistence type="predicted"/>
<comment type="caution">
    <text evidence="1">The sequence shown here is derived from an EMBL/GenBank/DDBJ whole genome shotgun (WGS) entry which is preliminary data.</text>
</comment>
<dbReference type="RefSeq" id="WP_035160931.1">
    <property type="nucleotide sequence ID" value="NZ_SETJ01000091.1"/>
</dbReference>
<protein>
    <submittedName>
        <fullName evidence="1">Uncharacterized protein</fullName>
    </submittedName>
</protein>
<dbReference type="AlphaFoldDB" id="A0A4Q7DS18"/>
<sequence>MPRGGFREGAGRPKSGRKVHTIRATDDEWKLIKAYAEQVKLGKLPELLKAKEVKLVKEPKAAVKKAKRTKKLGQLAHATIIFGNPEKIKYGCFFCVPDGKMYAIKAYFCPINEAPASVWDALDRVVVTYGYLVPTPGGWTWKNADGQRLLGPDPEILSRKKTIGDNEIFYVSCIFLNRMI</sequence>
<gene>
    <name evidence="1" type="ORF">LDELB18P1_1934</name>
</gene>
<dbReference type="Proteomes" id="UP000292818">
    <property type="component" value="Unassembled WGS sequence"/>
</dbReference>
<reference evidence="1 2" key="1">
    <citation type="submission" date="2019-01" db="EMBL/GenBank/DDBJ databases">
        <title>Colonization of the human gut by bovine bacteria present in Parmesan cheese.</title>
        <authorList>
            <person name="Lugli G.A."/>
            <person name="Milani C."/>
        </authorList>
    </citation>
    <scope>NUCLEOTIDE SEQUENCE [LARGE SCALE GENOMIC DNA]</scope>
    <source>
        <strain evidence="1 2">LDELB18P1</strain>
    </source>
</reference>
<dbReference type="EMBL" id="SETJ01000091">
    <property type="protein sequence ID" value="RZM15333.1"/>
    <property type="molecule type" value="Genomic_DNA"/>
</dbReference>
<evidence type="ECO:0000313" key="1">
    <source>
        <dbReference type="EMBL" id="RZM15333.1"/>
    </source>
</evidence>